<keyword evidence="2" id="KW-1185">Reference proteome</keyword>
<dbReference type="AlphaFoldDB" id="A0A9W9ZSC4"/>
<proteinExistence type="predicted"/>
<dbReference type="EMBL" id="MU825882">
    <property type="protein sequence ID" value="KAJ7385104.1"/>
    <property type="molecule type" value="Genomic_DNA"/>
</dbReference>
<evidence type="ECO:0000313" key="1">
    <source>
        <dbReference type="EMBL" id="KAJ7385104.1"/>
    </source>
</evidence>
<sequence length="113" mass="13622">MILDCWRQDRDERPSFQELVERLEQLMLQEVEYFDLTKWMNRKIIIMCRRQRKLMTTLRMTTSNKQTLICKHNQDDESVHVIYMVVNKQARGPDVQVLACCNVADRDEVEVFI</sequence>
<evidence type="ECO:0000313" key="2">
    <source>
        <dbReference type="Proteomes" id="UP001163046"/>
    </source>
</evidence>
<reference evidence="1" key="1">
    <citation type="submission" date="2023-01" db="EMBL/GenBank/DDBJ databases">
        <title>Genome assembly of the deep-sea coral Lophelia pertusa.</title>
        <authorList>
            <person name="Herrera S."/>
            <person name="Cordes E."/>
        </authorList>
    </citation>
    <scope>NUCLEOTIDE SEQUENCE</scope>
    <source>
        <strain evidence="1">USNM1676648</strain>
        <tissue evidence="1">Polyp</tissue>
    </source>
</reference>
<gene>
    <name evidence="1" type="ORF">OS493_017472</name>
</gene>
<name>A0A9W9ZSC4_9CNID</name>
<accession>A0A9W9ZSC4</accession>
<organism evidence="1 2">
    <name type="scientific">Desmophyllum pertusum</name>
    <dbReference type="NCBI Taxonomy" id="174260"/>
    <lineage>
        <taxon>Eukaryota</taxon>
        <taxon>Metazoa</taxon>
        <taxon>Cnidaria</taxon>
        <taxon>Anthozoa</taxon>
        <taxon>Hexacorallia</taxon>
        <taxon>Scleractinia</taxon>
        <taxon>Caryophylliina</taxon>
        <taxon>Caryophylliidae</taxon>
        <taxon>Desmophyllum</taxon>
    </lineage>
</organism>
<comment type="caution">
    <text evidence="1">The sequence shown here is derived from an EMBL/GenBank/DDBJ whole genome shotgun (WGS) entry which is preliminary data.</text>
</comment>
<protein>
    <submittedName>
        <fullName evidence="1">Uncharacterized protein</fullName>
    </submittedName>
</protein>
<dbReference type="Proteomes" id="UP001163046">
    <property type="component" value="Unassembled WGS sequence"/>
</dbReference>